<keyword evidence="7 12" id="KW-0067">ATP-binding</keyword>
<dbReference type="GO" id="GO:0008360">
    <property type="term" value="P:regulation of cell shape"/>
    <property type="evidence" value="ECO:0007669"/>
    <property type="project" value="UniProtKB-KW"/>
</dbReference>
<dbReference type="InterPro" id="IPR004101">
    <property type="entry name" value="Mur_ligase_C"/>
</dbReference>
<dbReference type="GO" id="GO:0071555">
    <property type="term" value="P:cell wall organization"/>
    <property type="evidence" value="ECO:0007669"/>
    <property type="project" value="UniProtKB-KW"/>
</dbReference>
<feature type="short sequence motif" description="Meso-diaminopimelate recognition motif" evidence="12">
    <location>
        <begin position="401"/>
        <end position="404"/>
    </location>
</feature>
<evidence type="ECO:0000256" key="6">
    <source>
        <dbReference type="ARBA" id="ARBA00022741"/>
    </source>
</evidence>
<dbReference type="EMBL" id="DXIJ01000017">
    <property type="protein sequence ID" value="HIV85349.1"/>
    <property type="molecule type" value="Genomic_DNA"/>
</dbReference>
<feature type="domain" description="Mur ligase central" evidence="16">
    <location>
        <begin position="107"/>
        <end position="304"/>
    </location>
</feature>
<protein>
    <recommendedName>
        <fullName evidence="12">UDP-N-acetylmuramoyl-L-alanyl-D-glutamate--2,6-diaminopimelate ligase</fullName>
        <ecNumber evidence="12">6.3.2.13</ecNumber>
    </recommendedName>
    <alternativeName>
        <fullName evidence="12">Meso-A2pm-adding enzyme</fullName>
    </alternativeName>
    <alternativeName>
        <fullName evidence="12">Meso-diaminopimelate-adding enzyme</fullName>
    </alternativeName>
    <alternativeName>
        <fullName evidence="12">UDP-MurNAc-L-Ala-D-Glu:meso-diaminopimelate ligase</fullName>
    </alternativeName>
    <alternativeName>
        <fullName evidence="12">UDP-MurNAc-tripeptide synthetase</fullName>
    </alternativeName>
    <alternativeName>
        <fullName evidence="12">UDP-N-acetylmuramyl-tripeptide synthetase</fullName>
    </alternativeName>
</protein>
<feature type="binding site" evidence="12">
    <location>
        <begin position="151"/>
        <end position="152"/>
    </location>
    <ligand>
        <name>UDP-N-acetyl-alpha-D-muramoyl-L-alanyl-D-glutamate</name>
        <dbReference type="ChEBI" id="CHEBI:83900"/>
    </ligand>
</feature>
<dbReference type="GO" id="GO:0008765">
    <property type="term" value="F:UDP-N-acetylmuramoylalanyl-D-glutamate-2,6-diaminopimelate ligase activity"/>
    <property type="evidence" value="ECO:0007669"/>
    <property type="project" value="UniProtKB-UniRule"/>
</dbReference>
<gene>
    <name evidence="12" type="primary">murE</name>
    <name evidence="17" type="ORF">H9900_00895</name>
</gene>
<dbReference type="PROSITE" id="PS01011">
    <property type="entry name" value="FOLYLPOLYGLU_SYNT_1"/>
    <property type="match status" value="1"/>
</dbReference>
<feature type="binding site" evidence="12">
    <location>
        <position position="457"/>
    </location>
    <ligand>
        <name>meso-2,6-diaminopimelate</name>
        <dbReference type="ChEBI" id="CHEBI:57791"/>
    </ligand>
</feature>
<keyword evidence="8 12" id="KW-0133">Cell shape</keyword>
<dbReference type="PANTHER" id="PTHR23135">
    <property type="entry name" value="MUR LIGASE FAMILY MEMBER"/>
    <property type="match status" value="1"/>
</dbReference>
<feature type="binding site" evidence="12">
    <location>
        <position position="186"/>
    </location>
    <ligand>
        <name>UDP-N-acetyl-alpha-D-muramoyl-L-alanyl-D-glutamate</name>
        <dbReference type="ChEBI" id="CHEBI:83900"/>
    </ligand>
</feature>
<evidence type="ECO:0000259" key="16">
    <source>
        <dbReference type="Pfam" id="PF08245"/>
    </source>
</evidence>
<evidence type="ECO:0000256" key="3">
    <source>
        <dbReference type="ARBA" id="ARBA00022490"/>
    </source>
</evidence>
<dbReference type="InterPro" id="IPR035911">
    <property type="entry name" value="MurE/MurF_N"/>
</dbReference>
<dbReference type="SUPFAM" id="SSF53623">
    <property type="entry name" value="MurD-like peptide ligases, catalytic domain"/>
    <property type="match status" value="1"/>
</dbReference>
<dbReference type="InterPro" id="IPR036615">
    <property type="entry name" value="Mur_ligase_C_dom_sf"/>
</dbReference>
<dbReference type="Gene3D" id="3.40.1390.10">
    <property type="entry name" value="MurE/MurF, N-terminal domain"/>
    <property type="match status" value="1"/>
</dbReference>
<evidence type="ECO:0000256" key="10">
    <source>
        <dbReference type="ARBA" id="ARBA00023306"/>
    </source>
</evidence>
<dbReference type="InterPro" id="IPR005761">
    <property type="entry name" value="UDP-N-AcMur-Glu-dNH2Pim_ligase"/>
</dbReference>
<dbReference type="Gene3D" id="3.90.190.20">
    <property type="entry name" value="Mur ligase, C-terminal domain"/>
    <property type="match status" value="1"/>
</dbReference>
<reference evidence="17" key="1">
    <citation type="journal article" date="2021" name="PeerJ">
        <title>Extensive microbial diversity within the chicken gut microbiome revealed by metagenomics and culture.</title>
        <authorList>
            <person name="Gilroy R."/>
            <person name="Ravi A."/>
            <person name="Getino M."/>
            <person name="Pursley I."/>
            <person name="Horton D.L."/>
            <person name="Alikhan N.F."/>
            <person name="Baker D."/>
            <person name="Gharbi K."/>
            <person name="Hall N."/>
            <person name="Watson M."/>
            <person name="Adriaenssens E.M."/>
            <person name="Foster-Nyarko E."/>
            <person name="Jarju S."/>
            <person name="Secka A."/>
            <person name="Antonio M."/>
            <person name="Oren A."/>
            <person name="Chaudhuri R.R."/>
            <person name="La Ragione R."/>
            <person name="Hildebrand F."/>
            <person name="Pallen M.J."/>
        </authorList>
    </citation>
    <scope>NUCLEOTIDE SEQUENCE</scope>
    <source>
        <strain evidence="17">5790</strain>
    </source>
</reference>
<dbReference type="GO" id="GO:0004326">
    <property type="term" value="F:tetrahydrofolylpolyglutamate synthase activity"/>
    <property type="evidence" value="ECO:0007669"/>
    <property type="project" value="InterPro"/>
</dbReference>
<feature type="binding site" evidence="12">
    <location>
        <position position="377"/>
    </location>
    <ligand>
        <name>meso-2,6-diaminopimelate</name>
        <dbReference type="ChEBI" id="CHEBI:57791"/>
    </ligand>
</feature>
<evidence type="ECO:0000256" key="7">
    <source>
        <dbReference type="ARBA" id="ARBA00022840"/>
    </source>
</evidence>
<evidence type="ECO:0000256" key="13">
    <source>
        <dbReference type="RuleBase" id="RU004135"/>
    </source>
</evidence>
<feature type="domain" description="Mur ligase N-terminal catalytic" evidence="14">
    <location>
        <begin position="22"/>
        <end position="95"/>
    </location>
</feature>
<evidence type="ECO:0000256" key="8">
    <source>
        <dbReference type="ARBA" id="ARBA00022960"/>
    </source>
</evidence>
<dbReference type="SUPFAM" id="SSF53244">
    <property type="entry name" value="MurD-like peptide ligases, peptide-binding domain"/>
    <property type="match status" value="1"/>
</dbReference>
<keyword evidence="12" id="KW-0460">Magnesium</keyword>
<evidence type="ECO:0000313" key="18">
    <source>
        <dbReference type="Proteomes" id="UP000824162"/>
    </source>
</evidence>
<comment type="caution">
    <text evidence="12">Lacks conserved residue(s) required for the propagation of feature annotation.</text>
</comment>
<evidence type="ECO:0000256" key="2">
    <source>
        <dbReference type="ARBA" id="ARBA00005898"/>
    </source>
</evidence>
<dbReference type="NCBIfam" id="NF001124">
    <property type="entry name" value="PRK00139.1-2"/>
    <property type="match status" value="1"/>
</dbReference>
<sequence length="482" mass="52238">MILSDLLKDVNVRKIVGGSGVKISGITYDSRNVRPGFVFVCITGFEVDGHKFARSAVENGAVAVVAEHELPTVGVPCIIVKNTRKAMSQMAAAYYDYPFRKFKLIGITGTNGKTTSTYLIKSILEYTGKKVGLIGTNQNMIGDTVIPTSRTTPDSLELMQLFDKMASNGADYVVMEVSSHALALDRVTACRFDVGAFTNITQDHLDFHKTMEEYLSAKSILFNISANGVINIDDSRSSFLLEHERCDRVITYGIKNECDLRASDIKLGEKGVEFDISFEGETMRVALPIPGEFSVYNAMTAIGSCLAAGISLKCAVEGLHSASGVKGRIEIVDTPGTDYTVIIDYAHTPDGLLNVLNAIKGFAGGRIVTLFGCGGDRDATKRPIMGKIAGELSDFCIVTSDNPRSEDPDEIIKQVLEGVKESGCEYVAITNRFSAIEYALDHAEKNDIILLAGKGHETYQVLGNGTICFDEREIVKKLLGCG</sequence>
<evidence type="ECO:0000256" key="12">
    <source>
        <dbReference type="HAMAP-Rule" id="MF_00208"/>
    </source>
</evidence>
<accession>A0A9D1PR54</accession>
<comment type="cofactor">
    <cofactor evidence="12">
        <name>Mg(2+)</name>
        <dbReference type="ChEBI" id="CHEBI:18420"/>
    </cofactor>
</comment>
<feature type="modified residue" description="N6-carboxylysine" evidence="12">
    <location>
        <position position="218"/>
    </location>
</feature>
<dbReference type="AlphaFoldDB" id="A0A9D1PR54"/>
<feature type="binding site" evidence="12">
    <location>
        <begin position="401"/>
        <end position="404"/>
    </location>
    <ligand>
        <name>meso-2,6-diaminopimelate</name>
        <dbReference type="ChEBI" id="CHEBI:57791"/>
    </ligand>
</feature>
<dbReference type="Proteomes" id="UP000824162">
    <property type="component" value="Unassembled WGS sequence"/>
</dbReference>
<dbReference type="Pfam" id="PF01225">
    <property type="entry name" value="Mur_ligase"/>
    <property type="match status" value="1"/>
</dbReference>
<dbReference type="InterPro" id="IPR000713">
    <property type="entry name" value="Mur_ligase_N"/>
</dbReference>
<evidence type="ECO:0000313" key="17">
    <source>
        <dbReference type="EMBL" id="HIV85349.1"/>
    </source>
</evidence>
<dbReference type="GO" id="GO:0005737">
    <property type="term" value="C:cytoplasm"/>
    <property type="evidence" value="ECO:0007669"/>
    <property type="project" value="UniProtKB-SubCell"/>
</dbReference>
<keyword evidence="5 12" id="KW-0132">Cell division</keyword>
<comment type="PTM">
    <text evidence="12">Carboxylation is probably crucial for Mg(2+) binding and, consequently, for the gamma-phosphate positioning of ATP.</text>
</comment>
<dbReference type="InterPro" id="IPR018109">
    <property type="entry name" value="Folylpolyglutamate_synth_CS"/>
</dbReference>
<feature type="domain" description="Mur ligase C-terminal" evidence="15">
    <location>
        <begin position="327"/>
        <end position="455"/>
    </location>
</feature>
<feature type="binding site" evidence="12">
    <location>
        <position position="30"/>
    </location>
    <ligand>
        <name>UDP-N-acetyl-alpha-D-muramoyl-L-alanyl-D-glutamate</name>
        <dbReference type="ChEBI" id="CHEBI:83900"/>
    </ligand>
</feature>
<dbReference type="GO" id="GO:0005524">
    <property type="term" value="F:ATP binding"/>
    <property type="evidence" value="ECO:0007669"/>
    <property type="project" value="UniProtKB-UniRule"/>
</dbReference>
<comment type="function">
    <text evidence="12">Catalyzes the addition of meso-diaminopimelic acid to the nucleotide precursor UDP-N-acetylmuramoyl-L-alanyl-D-glutamate (UMAG) in the biosynthesis of bacterial cell-wall peptidoglycan.</text>
</comment>
<keyword evidence="11 12" id="KW-0961">Cell wall biogenesis/degradation</keyword>
<dbReference type="Gene3D" id="3.40.1190.10">
    <property type="entry name" value="Mur-like, catalytic domain"/>
    <property type="match status" value="1"/>
</dbReference>
<evidence type="ECO:0000256" key="5">
    <source>
        <dbReference type="ARBA" id="ARBA00022618"/>
    </source>
</evidence>
<feature type="binding site" evidence="12">
    <location>
        <position position="178"/>
    </location>
    <ligand>
        <name>UDP-N-acetyl-alpha-D-muramoyl-L-alanyl-D-glutamate</name>
        <dbReference type="ChEBI" id="CHEBI:83900"/>
    </ligand>
</feature>
<evidence type="ECO:0000256" key="1">
    <source>
        <dbReference type="ARBA" id="ARBA00004752"/>
    </source>
</evidence>
<keyword evidence="3 12" id="KW-0963">Cytoplasm</keyword>
<dbReference type="GO" id="GO:0000287">
    <property type="term" value="F:magnesium ion binding"/>
    <property type="evidence" value="ECO:0007669"/>
    <property type="project" value="UniProtKB-UniRule"/>
</dbReference>
<dbReference type="SUPFAM" id="SSF63418">
    <property type="entry name" value="MurE/MurF N-terminal domain"/>
    <property type="match status" value="1"/>
</dbReference>
<feature type="binding site" evidence="12">
    <location>
        <position position="453"/>
    </location>
    <ligand>
        <name>meso-2,6-diaminopimelate</name>
        <dbReference type="ChEBI" id="CHEBI:57791"/>
    </ligand>
</feature>
<evidence type="ECO:0000256" key="9">
    <source>
        <dbReference type="ARBA" id="ARBA00022984"/>
    </source>
</evidence>
<dbReference type="Pfam" id="PF08245">
    <property type="entry name" value="Mur_ligase_M"/>
    <property type="match status" value="1"/>
</dbReference>
<dbReference type="NCBIfam" id="NF001126">
    <property type="entry name" value="PRK00139.1-4"/>
    <property type="match status" value="1"/>
</dbReference>
<keyword evidence="9 12" id="KW-0573">Peptidoglycan synthesis</keyword>
<keyword evidence="6 12" id="KW-0547">Nucleotide-binding</keyword>
<dbReference type="GO" id="GO:0051301">
    <property type="term" value="P:cell division"/>
    <property type="evidence" value="ECO:0007669"/>
    <property type="project" value="UniProtKB-KW"/>
</dbReference>
<evidence type="ECO:0000256" key="4">
    <source>
        <dbReference type="ARBA" id="ARBA00022598"/>
    </source>
</evidence>
<evidence type="ECO:0000259" key="15">
    <source>
        <dbReference type="Pfam" id="PF02875"/>
    </source>
</evidence>
<comment type="similarity">
    <text evidence="2 12">Belongs to the MurCDEF family. MurE subfamily.</text>
</comment>
<comment type="catalytic activity">
    <reaction evidence="12">
        <text>UDP-N-acetyl-alpha-D-muramoyl-L-alanyl-D-glutamate + meso-2,6-diaminopimelate + ATP = UDP-N-acetyl-alpha-D-muramoyl-L-alanyl-gamma-D-glutamyl-meso-2,6-diaminopimelate + ADP + phosphate + H(+)</text>
        <dbReference type="Rhea" id="RHEA:23676"/>
        <dbReference type="ChEBI" id="CHEBI:15378"/>
        <dbReference type="ChEBI" id="CHEBI:30616"/>
        <dbReference type="ChEBI" id="CHEBI:43474"/>
        <dbReference type="ChEBI" id="CHEBI:57791"/>
        <dbReference type="ChEBI" id="CHEBI:83900"/>
        <dbReference type="ChEBI" id="CHEBI:83905"/>
        <dbReference type="ChEBI" id="CHEBI:456216"/>
        <dbReference type="EC" id="6.3.2.13"/>
    </reaction>
</comment>
<keyword evidence="4 12" id="KW-0436">Ligase</keyword>
<feature type="binding site" evidence="12">
    <location>
        <begin position="109"/>
        <end position="115"/>
    </location>
    <ligand>
        <name>ATP</name>
        <dbReference type="ChEBI" id="CHEBI:30616"/>
    </ligand>
</feature>
<dbReference type="InterPro" id="IPR036565">
    <property type="entry name" value="Mur-like_cat_sf"/>
</dbReference>
<keyword evidence="10 12" id="KW-0131">Cell cycle</keyword>
<comment type="caution">
    <text evidence="17">The sequence shown here is derived from an EMBL/GenBank/DDBJ whole genome shotgun (WGS) entry which is preliminary data.</text>
</comment>
<dbReference type="HAMAP" id="MF_00208">
    <property type="entry name" value="MurE"/>
    <property type="match status" value="1"/>
</dbReference>
<comment type="pathway">
    <text evidence="1 12 13">Cell wall biogenesis; peptidoglycan biosynthesis.</text>
</comment>
<reference evidence="17" key="2">
    <citation type="submission" date="2021-04" db="EMBL/GenBank/DDBJ databases">
        <authorList>
            <person name="Gilroy R."/>
        </authorList>
    </citation>
    <scope>NUCLEOTIDE SEQUENCE</scope>
    <source>
        <strain evidence="17">5790</strain>
    </source>
</reference>
<evidence type="ECO:0000259" key="14">
    <source>
        <dbReference type="Pfam" id="PF01225"/>
    </source>
</evidence>
<proteinExistence type="inferred from homology"/>
<dbReference type="InterPro" id="IPR013221">
    <property type="entry name" value="Mur_ligase_cen"/>
</dbReference>
<organism evidence="17 18">
    <name type="scientific">Candidatus Monoglobus merdigallinarum</name>
    <dbReference type="NCBI Taxonomy" id="2838698"/>
    <lineage>
        <taxon>Bacteria</taxon>
        <taxon>Bacillati</taxon>
        <taxon>Bacillota</taxon>
        <taxon>Clostridia</taxon>
        <taxon>Monoglobales</taxon>
        <taxon>Monoglobaceae</taxon>
        <taxon>Monoglobus</taxon>
    </lineage>
</organism>
<dbReference type="EC" id="6.3.2.13" evidence="12"/>
<name>A0A9D1PR54_9FIRM</name>
<dbReference type="Pfam" id="PF02875">
    <property type="entry name" value="Mur_ligase_C"/>
    <property type="match status" value="1"/>
</dbReference>
<dbReference type="GO" id="GO:0009252">
    <property type="term" value="P:peptidoglycan biosynthetic process"/>
    <property type="evidence" value="ECO:0007669"/>
    <property type="project" value="UniProtKB-UniRule"/>
</dbReference>
<comment type="subcellular location">
    <subcellularLocation>
        <location evidence="12 13">Cytoplasm</location>
    </subcellularLocation>
</comment>
<dbReference type="PANTHER" id="PTHR23135:SF4">
    <property type="entry name" value="UDP-N-ACETYLMURAMOYL-L-ALANYL-D-GLUTAMATE--2,6-DIAMINOPIMELATE LIGASE MURE HOMOLOG, CHLOROPLASTIC"/>
    <property type="match status" value="1"/>
</dbReference>
<evidence type="ECO:0000256" key="11">
    <source>
        <dbReference type="ARBA" id="ARBA00023316"/>
    </source>
</evidence>
<dbReference type="NCBIfam" id="TIGR01085">
    <property type="entry name" value="murE"/>
    <property type="match status" value="1"/>
</dbReference>